<feature type="compositionally biased region" description="Acidic residues" evidence="1">
    <location>
        <begin position="59"/>
        <end position="74"/>
    </location>
</feature>
<organism evidence="2 3">
    <name type="scientific">Ricinus communis</name>
    <name type="common">Castor bean</name>
    <dbReference type="NCBI Taxonomy" id="3988"/>
    <lineage>
        <taxon>Eukaryota</taxon>
        <taxon>Viridiplantae</taxon>
        <taxon>Streptophyta</taxon>
        <taxon>Embryophyta</taxon>
        <taxon>Tracheophyta</taxon>
        <taxon>Spermatophyta</taxon>
        <taxon>Magnoliopsida</taxon>
        <taxon>eudicotyledons</taxon>
        <taxon>Gunneridae</taxon>
        <taxon>Pentapetalae</taxon>
        <taxon>rosids</taxon>
        <taxon>fabids</taxon>
        <taxon>Malpighiales</taxon>
        <taxon>Euphorbiaceae</taxon>
        <taxon>Acalyphoideae</taxon>
        <taxon>Acalypheae</taxon>
        <taxon>Ricinus</taxon>
    </lineage>
</organism>
<dbReference type="InParanoid" id="B9T685"/>
<evidence type="ECO:0000256" key="1">
    <source>
        <dbReference type="SAM" id="MobiDB-lite"/>
    </source>
</evidence>
<keyword evidence="3" id="KW-1185">Reference proteome</keyword>
<evidence type="ECO:0000313" key="3">
    <source>
        <dbReference type="Proteomes" id="UP000008311"/>
    </source>
</evidence>
<dbReference type="Proteomes" id="UP000008311">
    <property type="component" value="Unassembled WGS sequence"/>
</dbReference>
<dbReference type="EMBL" id="EQ974586">
    <property type="protein sequence ID" value="EEF28626.1"/>
    <property type="molecule type" value="Genomic_DNA"/>
</dbReference>
<evidence type="ECO:0000313" key="2">
    <source>
        <dbReference type="EMBL" id="EEF28626.1"/>
    </source>
</evidence>
<feature type="region of interest" description="Disordered" evidence="1">
    <location>
        <begin position="55"/>
        <end position="74"/>
    </location>
</feature>
<proteinExistence type="predicted"/>
<name>B9T685_RICCO</name>
<dbReference type="AlphaFoldDB" id="B9T685"/>
<gene>
    <name evidence="2" type="ORF">RCOM_0668680</name>
</gene>
<protein>
    <submittedName>
        <fullName evidence="2">Uncharacterized protein</fullName>
    </submittedName>
</protein>
<sequence length="80" mass="8939">MRHLLPPCRHPVSKPLCNTILSFSIGFLIVSNLCHNQGISMTPRPMFPSHSAVAGTEEFHDDDTDATYDDDDDAPFDYCN</sequence>
<accession>B9T685</accession>
<reference evidence="3" key="1">
    <citation type="journal article" date="2010" name="Nat. Biotechnol.">
        <title>Draft genome sequence of the oilseed species Ricinus communis.</title>
        <authorList>
            <person name="Chan A.P."/>
            <person name="Crabtree J."/>
            <person name="Zhao Q."/>
            <person name="Lorenzi H."/>
            <person name="Orvis J."/>
            <person name="Puiu D."/>
            <person name="Melake-Berhan A."/>
            <person name="Jones K.M."/>
            <person name="Redman J."/>
            <person name="Chen G."/>
            <person name="Cahoon E.B."/>
            <person name="Gedil M."/>
            <person name="Stanke M."/>
            <person name="Haas B.J."/>
            <person name="Wortman J.R."/>
            <person name="Fraser-Liggett C.M."/>
            <person name="Ravel J."/>
            <person name="Rabinowicz P.D."/>
        </authorList>
    </citation>
    <scope>NUCLEOTIDE SEQUENCE [LARGE SCALE GENOMIC DNA]</scope>
    <source>
        <strain evidence="3">cv. Hale</strain>
    </source>
</reference>